<keyword evidence="6 9" id="KW-0324">Glycolysis</keyword>
<dbReference type="PROSITE" id="PS00158">
    <property type="entry name" value="ALDOLASE_CLASS_I"/>
    <property type="match status" value="1"/>
</dbReference>
<evidence type="ECO:0000256" key="5">
    <source>
        <dbReference type="ARBA" id="ARBA00022990"/>
    </source>
</evidence>
<evidence type="ECO:0000256" key="2">
    <source>
        <dbReference type="ARBA" id="ARBA00004714"/>
    </source>
</evidence>
<evidence type="ECO:0000256" key="1">
    <source>
        <dbReference type="ARBA" id="ARBA00000441"/>
    </source>
</evidence>
<comment type="catalytic activity">
    <reaction evidence="1 9">
        <text>beta-D-fructose 1,6-bisphosphate = D-glyceraldehyde 3-phosphate + dihydroxyacetone phosphate</text>
        <dbReference type="Rhea" id="RHEA:14729"/>
        <dbReference type="ChEBI" id="CHEBI:32966"/>
        <dbReference type="ChEBI" id="CHEBI:57642"/>
        <dbReference type="ChEBI" id="CHEBI:59776"/>
        <dbReference type="EC" id="4.1.2.13"/>
    </reaction>
</comment>
<dbReference type="Proteomes" id="UP000008912">
    <property type="component" value="Unassembled WGS sequence"/>
</dbReference>
<comment type="pathway">
    <text evidence="2 10">Carbohydrate degradation; glycolysis; D-glyceraldehyde 3-phosphate and glycerone phosphate from D-glucose: step 4/4.</text>
</comment>
<organism evidence="11 12">
    <name type="scientific">Ailuropoda melanoleuca</name>
    <name type="common">Giant panda</name>
    <dbReference type="NCBI Taxonomy" id="9646"/>
    <lineage>
        <taxon>Eukaryota</taxon>
        <taxon>Metazoa</taxon>
        <taxon>Chordata</taxon>
        <taxon>Craniata</taxon>
        <taxon>Vertebrata</taxon>
        <taxon>Euteleostomi</taxon>
        <taxon>Mammalia</taxon>
        <taxon>Eutheria</taxon>
        <taxon>Laurasiatheria</taxon>
        <taxon>Carnivora</taxon>
        <taxon>Caniformia</taxon>
        <taxon>Ursidae</taxon>
        <taxon>Ailuropoda</taxon>
    </lineage>
</organism>
<dbReference type="InterPro" id="IPR029768">
    <property type="entry name" value="Aldolase_I_AS"/>
</dbReference>
<dbReference type="SUPFAM" id="SSF51569">
    <property type="entry name" value="Aldolase"/>
    <property type="match status" value="1"/>
</dbReference>
<reference evidence="11" key="3">
    <citation type="submission" date="2025-09" db="UniProtKB">
        <authorList>
            <consortium name="Ensembl"/>
        </authorList>
    </citation>
    <scope>IDENTIFICATION</scope>
</reference>
<evidence type="ECO:0000256" key="10">
    <source>
        <dbReference type="RuleBase" id="RU004257"/>
    </source>
</evidence>
<accession>A0A7N5PAD2</accession>
<sequence>MPHSYPALSAEQKKELSDIALRIVAPGKGILAADESVGSMAKRLSQIGVENTEENRRLYRQVLFSADDRVKKCIGGVIFFHETLYQKDDDGVPFVRTIQDKGIVVGIKVDKGVVPLAGTDGETTTQGLDGLSERCAQYKKDGADFAKWRCVLKISERTPSALAVLENANVLARYASICQQVLAAVYKALSDHHVYLEGTLLKPNMVTPGHACPIKYSPEEIAMATVTALRRTVPPAVPGVTFLSGGQSEEEASLNLNAINRCPLPRPWALTFSYGRALQASALNAWRGQQDNAGAATEEFIKRAEVNGLAAQGKYEGSGEDGGAAAQSLYIANHAY</sequence>
<dbReference type="FunFam" id="3.20.20.70:FF:000208">
    <property type="entry name" value="Fructose-bisphosphate aldolase"/>
    <property type="match status" value="1"/>
</dbReference>
<keyword evidence="5" id="KW-0007">Acetylation</keyword>
<reference evidence="11" key="2">
    <citation type="submission" date="2025-08" db="UniProtKB">
        <authorList>
            <consortium name="Ensembl"/>
        </authorList>
    </citation>
    <scope>IDENTIFICATION</scope>
</reference>
<dbReference type="EC" id="4.1.2.13" evidence="9"/>
<dbReference type="CDD" id="cd00948">
    <property type="entry name" value="FBP_aldolase_I_a"/>
    <property type="match status" value="1"/>
</dbReference>
<dbReference type="Pfam" id="PF00274">
    <property type="entry name" value="Glycolytic"/>
    <property type="match status" value="1"/>
</dbReference>
<evidence type="ECO:0000313" key="11">
    <source>
        <dbReference type="Ensembl" id="ENSAMEP00000041947.1"/>
    </source>
</evidence>
<dbReference type="GO" id="GO:0006096">
    <property type="term" value="P:glycolytic process"/>
    <property type="evidence" value="ECO:0007669"/>
    <property type="project" value="UniProtKB-UniPathway"/>
</dbReference>
<comment type="similarity">
    <text evidence="3 9">Belongs to the class I fructose-bisphosphate aldolase family.</text>
</comment>
<evidence type="ECO:0000256" key="3">
    <source>
        <dbReference type="ARBA" id="ARBA00010387"/>
    </source>
</evidence>
<dbReference type="GO" id="GO:0004332">
    <property type="term" value="F:fructose-bisphosphate aldolase activity"/>
    <property type="evidence" value="ECO:0007669"/>
    <property type="project" value="UniProtKB-EC"/>
</dbReference>
<dbReference type="Ensembl" id="ENSAMET00000028961.1">
    <property type="protein sequence ID" value="ENSAMEP00000041947.1"/>
    <property type="gene ID" value="ENSAMEG00000004865.2"/>
</dbReference>
<keyword evidence="12" id="KW-1185">Reference proteome</keyword>
<evidence type="ECO:0000256" key="6">
    <source>
        <dbReference type="ARBA" id="ARBA00023152"/>
    </source>
</evidence>
<dbReference type="UniPathway" id="UPA00109">
    <property type="reaction ID" value="UER00183"/>
</dbReference>
<dbReference type="GeneTree" id="ENSGT00950000182987"/>
<evidence type="ECO:0000256" key="8">
    <source>
        <dbReference type="ARBA" id="ARBA00023270"/>
    </source>
</evidence>
<evidence type="ECO:0000256" key="4">
    <source>
        <dbReference type="ARBA" id="ARBA00022553"/>
    </source>
</evidence>
<dbReference type="InterPro" id="IPR000741">
    <property type="entry name" value="FBA_I"/>
</dbReference>
<proteinExistence type="inferred from homology"/>
<evidence type="ECO:0000256" key="7">
    <source>
        <dbReference type="ARBA" id="ARBA00023239"/>
    </source>
</evidence>
<protein>
    <recommendedName>
        <fullName evidence="9">Fructose-bisphosphate aldolase</fullName>
        <ecNumber evidence="9">4.1.2.13</ecNumber>
    </recommendedName>
</protein>
<keyword evidence="7 9" id="KW-0456">Lyase</keyword>
<name>A0A7N5PAD2_AILME</name>
<dbReference type="FunFam" id="3.20.20.70:FF:000205">
    <property type="entry name" value="Fructose-bisphosphate aldolase"/>
    <property type="match status" value="1"/>
</dbReference>
<keyword evidence="8" id="KW-0704">Schiff base</keyword>
<reference evidence="11 12" key="1">
    <citation type="journal article" date="2010" name="Nature">
        <title>The sequence and de novo assembly of the giant panda genome.</title>
        <authorList>
            <person name="Li R."/>
            <person name="Fan W."/>
            <person name="Tian G."/>
            <person name="Zhu H."/>
            <person name="He L."/>
            <person name="Cai J."/>
            <person name="Huang Q."/>
            <person name="Cai Q."/>
            <person name="Li B."/>
            <person name="Bai Y."/>
            <person name="Zhang Z."/>
            <person name="Zhang Y."/>
            <person name="Wang W."/>
            <person name="Li J."/>
            <person name="Wei F."/>
            <person name="Li H."/>
            <person name="Jian M."/>
            <person name="Li J."/>
            <person name="Zhang Z."/>
            <person name="Nielsen R."/>
            <person name="Li D."/>
            <person name="Gu W."/>
            <person name="Yang Z."/>
            <person name="Xuan Z."/>
            <person name="Ryder O.A."/>
            <person name="Leung F.C."/>
            <person name="Zhou Y."/>
            <person name="Cao J."/>
            <person name="Sun X."/>
            <person name="Fu Y."/>
            <person name="Fang X."/>
            <person name="Guo X."/>
            <person name="Wang B."/>
            <person name="Hou R."/>
            <person name="Shen F."/>
            <person name="Mu B."/>
            <person name="Ni P."/>
            <person name="Lin R."/>
            <person name="Qian W."/>
            <person name="Wang G."/>
            <person name="Yu C."/>
            <person name="Nie W."/>
            <person name="Wang J."/>
            <person name="Wu Z."/>
            <person name="Liang H."/>
            <person name="Min J."/>
            <person name="Wu Q."/>
            <person name="Cheng S."/>
            <person name="Ruan J."/>
            <person name="Wang M."/>
            <person name="Shi Z."/>
            <person name="Wen M."/>
            <person name="Liu B."/>
            <person name="Ren X."/>
            <person name="Zheng H."/>
            <person name="Dong D."/>
            <person name="Cook K."/>
            <person name="Shan G."/>
            <person name="Zhang H."/>
            <person name="Kosiol C."/>
            <person name="Xie X."/>
            <person name="Lu Z."/>
            <person name="Zheng H."/>
            <person name="Li Y."/>
            <person name="Steiner C.C."/>
            <person name="Lam T.T."/>
            <person name="Lin S."/>
            <person name="Zhang Q."/>
            <person name="Li G."/>
            <person name="Tian J."/>
            <person name="Gong T."/>
            <person name="Liu H."/>
            <person name="Zhang D."/>
            <person name="Fang L."/>
            <person name="Ye C."/>
            <person name="Zhang J."/>
            <person name="Hu W."/>
            <person name="Xu A."/>
            <person name="Ren Y."/>
            <person name="Zhang G."/>
            <person name="Bruford M.W."/>
            <person name="Li Q."/>
            <person name="Ma L."/>
            <person name="Guo Y."/>
            <person name="An N."/>
            <person name="Hu Y."/>
            <person name="Zheng Y."/>
            <person name="Shi Y."/>
            <person name="Li Z."/>
            <person name="Liu Q."/>
            <person name="Chen Y."/>
            <person name="Zhao J."/>
            <person name="Qu N."/>
            <person name="Zhao S."/>
            <person name="Tian F."/>
            <person name="Wang X."/>
            <person name="Wang H."/>
            <person name="Xu L."/>
            <person name="Liu X."/>
            <person name="Vinar T."/>
            <person name="Wang Y."/>
            <person name="Lam T.W."/>
            <person name="Yiu S.M."/>
            <person name="Liu S."/>
            <person name="Zhang H."/>
            <person name="Li D."/>
            <person name="Huang Y."/>
            <person name="Wang X."/>
            <person name="Yang G."/>
            <person name="Jiang Z."/>
            <person name="Wang J."/>
            <person name="Qin N."/>
            <person name="Li L."/>
            <person name="Li J."/>
            <person name="Bolund L."/>
            <person name="Kristiansen K."/>
            <person name="Wong G.K."/>
            <person name="Olson M."/>
            <person name="Zhang X."/>
            <person name="Li S."/>
            <person name="Yang H."/>
            <person name="Wang J."/>
            <person name="Wang J."/>
        </authorList>
    </citation>
    <scope>NUCLEOTIDE SEQUENCE [LARGE SCALE GENOMIC DNA]</scope>
</reference>
<dbReference type="Gene3D" id="3.20.20.70">
    <property type="entry name" value="Aldolase class I"/>
    <property type="match status" value="2"/>
</dbReference>
<evidence type="ECO:0000256" key="9">
    <source>
        <dbReference type="RuleBase" id="RU003994"/>
    </source>
</evidence>
<evidence type="ECO:0000313" key="12">
    <source>
        <dbReference type="Proteomes" id="UP000008912"/>
    </source>
</evidence>
<gene>
    <name evidence="11" type="primary">ALDOC</name>
</gene>
<keyword evidence="4" id="KW-0597">Phosphoprotein</keyword>
<dbReference type="AlphaFoldDB" id="A0A7N5PAD2"/>
<dbReference type="InterPro" id="IPR013785">
    <property type="entry name" value="Aldolase_TIM"/>
</dbReference>
<dbReference type="PANTHER" id="PTHR11627">
    <property type="entry name" value="FRUCTOSE-BISPHOSPHATE ALDOLASE"/>
    <property type="match status" value="1"/>
</dbReference>